<dbReference type="EMBL" id="CM000832">
    <property type="protein sequence ID" value="EET09637.1"/>
    <property type="molecule type" value="Genomic_DNA"/>
</dbReference>
<dbReference type="HOGENOM" id="CLU_054386_0_0_4"/>
<evidence type="ECO:0000313" key="5">
    <source>
        <dbReference type="EMBL" id="EET09637.1"/>
    </source>
</evidence>
<proteinExistence type="inferred from homology"/>
<feature type="chain" id="PRO_5002388531" description="Leucine-binding protein domain-containing protein" evidence="3">
    <location>
        <begin position="31"/>
        <end position="419"/>
    </location>
</feature>
<gene>
    <name evidence="5" type="ORF">BURPS1710A_0314</name>
</gene>
<dbReference type="PANTHER" id="PTHR47235">
    <property type="entry name" value="BLR6548 PROTEIN"/>
    <property type="match status" value="1"/>
</dbReference>
<dbReference type="GeneID" id="93058557"/>
<dbReference type="Proteomes" id="UP000001812">
    <property type="component" value="Chromosome I"/>
</dbReference>
<protein>
    <recommendedName>
        <fullName evidence="4">Leucine-binding protein domain-containing protein</fullName>
    </recommendedName>
</protein>
<sequence>MKPLSLNMKRALAGACIGAAGFLAQQAALAQSCGLANGKPATGAPIPIGAVVGKTGPDDFSSSARAAAAYFKCVNANGGINGRPVQYLVEDDQWNPETASQVASKLVRDRKVLALAGNASFVECGANAKFYEQENVIAIAGVGVPRECYFARNYAPLNMGPRLSMTEAALYAKQQYKATRMVCIAPNIPSLGAWSCEGPALWGKRNGVSVDTIVMDPDSADPTSVVLQAASKNPQAILLGLPKGLMVPILSAAEQQNLGRRIHFVSAASGYDLGVPKAIGPYWKGNFDVNLEFQPLDAQTPDNRNWLAVMDKYGDRKDPRDTFSQAGYLAARLVTDTLLKLPANQLDRAHVTAALREVKDFRSDILCGPFYVGAGERHNANNAGRMAQSTGTGWKTVSTCQAVDDPQLADIRAAEKKMH</sequence>
<reference evidence="5" key="1">
    <citation type="submission" date="2009-05" db="EMBL/GenBank/DDBJ databases">
        <authorList>
            <person name="Harkins D.M."/>
            <person name="DeShazer D."/>
            <person name="Woods D.E."/>
            <person name="Brinkac L.M."/>
            <person name="Brown K.A."/>
            <person name="Hung G.C."/>
            <person name="Tuanyok A."/>
            <person name="Zhang B."/>
            <person name="Nierman W.C."/>
        </authorList>
    </citation>
    <scope>NUCLEOTIDE SEQUENCE [LARGE SCALE GENOMIC DNA]</scope>
    <source>
        <strain evidence="5">1710a</strain>
    </source>
</reference>
<comment type="similarity">
    <text evidence="1">Belongs to the leucine-binding protein family.</text>
</comment>
<name>A0A0E1WJ28_BURPE</name>
<organism evidence="5">
    <name type="scientific">Burkholderia pseudomallei 1710a</name>
    <dbReference type="NCBI Taxonomy" id="320371"/>
    <lineage>
        <taxon>Bacteria</taxon>
        <taxon>Pseudomonadati</taxon>
        <taxon>Pseudomonadota</taxon>
        <taxon>Betaproteobacteria</taxon>
        <taxon>Burkholderiales</taxon>
        <taxon>Burkholderiaceae</taxon>
        <taxon>Burkholderia</taxon>
        <taxon>pseudomallei group</taxon>
    </lineage>
</organism>
<dbReference type="RefSeq" id="WP_004525790.1">
    <property type="nucleotide sequence ID" value="NZ_CM000832.1"/>
</dbReference>
<dbReference type="InterPro" id="IPR028081">
    <property type="entry name" value="Leu-bd"/>
</dbReference>
<evidence type="ECO:0000259" key="4">
    <source>
        <dbReference type="Pfam" id="PF13458"/>
    </source>
</evidence>
<feature type="domain" description="Leucine-binding protein" evidence="4">
    <location>
        <begin position="45"/>
        <end position="390"/>
    </location>
</feature>
<evidence type="ECO:0000256" key="1">
    <source>
        <dbReference type="ARBA" id="ARBA00010062"/>
    </source>
</evidence>
<dbReference type="CDD" id="cd06341">
    <property type="entry name" value="PBP1_ABC_ligand_binding-like"/>
    <property type="match status" value="1"/>
</dbReference>
<dbReference type="SUPFAM" id="SSF53822">
    <property type="entry name" value="Periplasmic binding protein-like I"/>
    <property type="match status" value="1"/>
</dbReference>
<evidence type="ECO:0000256" key="3">
    <source>
        <dbReference type="SAM" id="SignalP"/>
    </source>
</evidence>
<dbReference type="Pfam" id="PF13458">
    <property type="entry name" value="Peripla_BP_6"/>
    <property type="match status" value="1"/>
</dbReference>
<dbReference type="Gene3D" id="3.40.50.2300">
    <property type="match status" value="2"/>
</dbReference>
<feature type="signal peptide" evidence="3">
    <location>
        <begin position="1"/>
        <end position="30"/>
    </location>
</feature>
<dbReference type="InterPro" id="IPR028082">
    <property type="entry name" value="Peripla_BP_I"/>
</dbReference>
<dbReference type="PROSITE" id="PS51257">
    <property type="entry name" value="PROKAR_LIPOPROTEIN"/>
    <property type="match status" value="1"/>
</dbReference>
<accession>A0A0E1WJ28</accession>
<dbReference type="AlphaFoldDB" id="A0A0E1WJ28"/>
<evidence type="ECO:0000256" key="2">
    <source>
        <dbReference type="ARBA" id="ARBA00022729"/>
    </source>
</evidence>
<dbReference type="PANTHER" id="PTHR47235:SF1">
    <property type="entry name" value="BLR6548 PROTEIN"/>
    <property type="match status" value="1"/>
</dbReference>
<keyword evidence="2 3" id="KW-0732">Signal</keyword>